<dbReference type="Pfam" id="PF07732">
    <property type="entry name" value="Cu-oxidase_3"/>
    <property type="match status" value="1"/>
</dbReference>
<evidence type="ECO:0000256" key="15">
    <source>
        <dbReference type="ARBA" id="ARBA00023063"/>
    </source>
</evidence>
<accession>A0ABT0LAX7</accession>
<comment type="similarity">
    <text evidence="4 17">Belongs to the multicopper oxidase family.</text>
</comment>
<evidence type="ECO:0000256" key="8">
    <source>
        <dbReference type="ARBA" id="ARBA00022630"/>
    </source>
</evidence>
<evidence type="ECO:0000259" key="19">
    <source>
        <dbReference type="Pfam" id="PF07732"/>
    </source>
</evidence>
<evidence type="ECO:0000256" key="14">
    <source>
        <dbReference type="ARBA" id="ARBA00023008"/>
    </source>
</evidence>
<name>A0ABT0LAX7_9GAMM</name>
<keyword evidence="15" id="KW-0534">Nitrate assimilation</keyword>
<comment type="pathway">
    <text evidence="3">Nitrogen metabolism; nitrate reduction (denitrification); dinitrogen from nitrate: step 2/4.</text>
</comment>
<dbReference type="NCBIfam" id="TIGR02376">
    <property type="entry name" value="Cu_nitrite_red"/>
    <property type="match status" value="1"/>
</dbReference>
<keyword evidence="12" id="KW-0274">FAD</keyword>
<comment type="subunit">
    <text evidence="5 17">Homotrimer.</text>
</comment>
<dbReference type="InterPro" id="IPR011707">
    <property type="entry name" value="Cu-oxidase-like_N"/>
</dbReference>
<evidence type="ECO:0000256" key="1">
    <source>
        <dbReference type="ARBA" id="ARBA00001974"/>
    </source>
</evidence>
<evidence type="ECO:0000256" key="16">
    <source>
        <dbReference type="ARBA" id="ARBA00049340"/>
    </source>
</evidence>
<evidence type="ECO:0000256" key="12">
    <source>
        <dbReference type="ARBA" id="ARBA00022827"/>
    </source>
</evidence>
<evidence type="ECO:0000256" key="5">
    <source>
        <dbReference type="ARBA" id="ARBA00011233"/>
    </source>
</evidence>
<protein>
    <recommendedName>
        <fullName evidence="7 17">Copper-containing nitrite reductase</fullName>
        <ecNumber evidence="6 17">1.7.2.1</ecNumber>
    </recommendedName>
</protein>
<dbReference type="EC" id="1.7.2.1" evidence="6 17"/>
<comment type="subcellular location">
    <subcellularLocation>
        <location evidence="2">Periplasm</location>
    </subcellularLocation>
</comment>
<evidence type="ECO:0000259" key="18">
    <source>
        <dbReference type="Pfam" id="PF00394"/>
    </source>
</evidence>
<reference evidence="20 21" key="1">
    <citation type="submission" date="2022-01" db="EMBL/GenBank/DDBJ databases">
        <title>Whole genome-based taxonomy of the Shewanellaceae.</title>
        <authorList>
            <person name="Martin-Rodriguez A.J."/>
        </authorList>
    </citation>
    <scope>NUCLEOTIDE SEQUENCE [LARGE SCALE GENOMIC DNA]</scope>
    <source>
        <strain evidence="20 21">DSM 17177</strain>
    </source>
</reference>
<keyword evidence="21" id="KW-1185">Reference proteome</keyword>
<evidence type="ECO:0000256" key="13">
    <source>
        <dbReference type="ARBA" id="ARBA00023002"/>
    </source>
</evidence>
<proteinExistence type="inferred from homology"/>
<dbReference type="PANTHER" id="PTHR11709:SF394">
    <property type="entry name" value="FI03373P-RELATED"/>
    <property type="match status" value="1"/>
</dbReference>
<dbReference type="Gene3D" id="2.60.40.420">
    <property type="entry name" value="Cupredoxins - blue copper proteins"/>
    <property type="match status" value="2"/>
</dbReference>
<dbReference type="InterPro" id="IPR006311">
    <property type="entry name" value="TAT_signal"/>
</dbReference>
<evidence type="ECO:0000313" key="20">
    <source>
        <dbReference type="EMBL" id="MCL1124861.1"/>
    </source>
</evidence>
<dbReference type="Pfam" id="PF00394">
    <property type="entry name" value="Cu-oxidase"/>
    <property type="match status" value="1"/>
</dbReference>
<keyword evidence="10" id="KW-0677">Repeat</keyword>
<evidence type="ECO:0000256" key="6">
    <source>
        <dbReference type="ARBA" id="ARBA00011882"/>
    </source>
</evidence>
<evidence type="ECO:0000256" key="10">
    <source>
        <dbReference type="ARBA" id="ARBA00022737"/>
    </source>
</evidence>
<evidence type="ECO:0000256" key="11">
    <source>
        <dbReference type="ARBA" id="ARBA00022764"/>
    </source>
</evidence>
<organism evidence="20 21">
    <name type="scientific">Shewanella surugensis</name>
    <dbReference type="NCBI Taxonomy" id="212020"/>
    <lineage>
        <taxon>Bacteria</taxon>
        <taxon>Pseudomonadati</taxon>
        <taxon>Pseudomonadota</taxon>
        <taxon>Gammaproteobacteria</taxon>
        <taxon>Alteromonadales</taxon>
        <taxon>Shewanellaceae</taxon>
        <taxon>Shewanella</taxon>
    </lineage>
</organism>
<sequence length="395" mass="42582">MENNHLDNGTSIDENRRHFIGGSVGASLLGAGVAAGLLSSSVTASTLVSHGPSKAHRMAHYKAEQLERVTQDLVPPPAVPKHELVATGKPKVVEVRMTVEEKQIELENGTKAWVCAFNGSVPGPMIICHQYDYVELTLVNPKTNMLAHNIDLHAATGALGGGELTLVAPGEEVVFRFKASKAGTFIYHCAPGGVMIPWHVAMGMHGAIMVLPREGLRDSDNNMISYDKAYYIGEADFYVPKDPKGKYKAYDTVMGSMNEVLEVMKSLTPSHIVFNGAVGALTGRGSMTAKVGESVLFVHSQANRDTRPHIIGGHGDYVWAAGNFADSPQRDLETWMLAGGSACAAVYTFRQPGLYAYVNHNLIESFLKGAAGHIKVDGEWDDDLMVQVKKPTAIV</sequence>
<dbReference type="PRINTS" id="PR00695">
    <property type="entry name" value="CUNO2RDTASE"/>
</dbReference>
<dbReference type="InterPro" id="IPR001117">
    <property type="entry name" value="Cu-oxidase_2nd"/>
</dbReference>
<dbReference type="Proteomes" id="UP001203423">
    <property type="component" value="Unassembled WGS sequence"/>
</dbReference>
<dbReference type="SUPFAM" id="SSF49503">
    <property type="entry name" value="Cupredoxins"/>
    <property type="match status" value="2"/>
</dbReference>
<comment type="catalytic activity">
    <reaction evidence="16 17">
        <text>nitric oxide + Fe(III)-[cytochrome c] + H2O = Fe(II)-[cytochrome c] + nitrite + 2 H(+)</text>
        <dbReference type="Rhea" id="RHEA:15233"/>
        <dbReference type="Rhea" id="RHEA-COMP:10350"/>
        <dbReference type="Rhea" id="RHEA-COMP:14399"/>
        <dbReference type="ChEBI" id="CHEBI:15377"/>
        <dbReference type="ChEBI" id="CHEBI:15378"/>
        <dbReference type="ChEBI" id="CHEBI:16301"/>
        <dbReference type="ChEBI" id="CHEBI:16480"/>
        <dbReference type="ChEBI" id="CHEBI:29033"/>
        <dbReference type="ChEBI" id="CHEBI:29034"/>
        <dbReference type="EC" id="1.7.2.1"/>
    </reaction>
</comment>
<evidence type="ECO:0000256" key="2">
    <source>
        <dbReference type="ARBA" id="ARBA00004418"/>
    </source>
</evidence>
<dbReference type="PANTHER" id="PTHR11709">
    <property type="entry name" value="MULTI-COPPER OXIDASE"/>
    <property type="match status" value="1"/>
</dbReference>
<gene>
    <name evidence="20" type="primary">nirK</name>
    <name evidence="20" type="ORF">L2764_10340</name>
</gene>
<feature type="domain" description="Plastocyanin-like" evidence="18">
    <location>
        <begin position="229"/>
        <end position="380"/>
    </location>
</feature>
<keyword evidence="13 17" id="KW-0560">Oxidoreductase</keyword>
<dbReference type="RefSeq" id="WP_248940139.1">
    <property type="nucleotide sequence ID" value="NZ_JAKIKS010000033.1"/>
</dbReference>
<comment type="caution">
    <text evidence="20">The sequence shown here is derived from an EMBL/GenBank/DDBJ whole genome shotgun (WGS) entry which is preliminary data.</text>
</comment>
<keyword evidence="9 17" id="KW-0479">Metal-binding</keyword>
<dbReference type="EMBL" id="JAKIKS010000033">
    <property type="protein sequence ID" value="MCL1124861.1"/>
    <property type="molecule type" value="Genomic_DNA"/>
</dbReference>
<evidence type="ECO:0000256" key="9">
    <source>
        <dbReference type="ARBA" id="ARBA00022723"/>
    </source>
</evidence>
<comment type="cofactor">
    <cofactor evidence="17">
        <name>Cu(+)</name>
        <dbReference type="ChEBI" id="CHEBI:49552"/>
    </cofactor>
    <text evidence="17">Binds 1 Cu(+) ion.</text>
</comment>
<evidence type="ECO:0000256" key="7">
    <source>
        <dbReference type="ARBA" id="ARBA00017290"/>
    </source>
</evidence>
<keyword evidence="14 17" id="KW-0186">Copper</keyword>
<dbReference type="PROSITE" id="PS51318">
    <property type="entry name" value="TAT"/>
    <property type="match status" value="1"/>
</dbReference>
<evidence type="ECO:0000256" key="4">
    <source>
        <dbReference type="ARBA" id="ARBA00010609"/>
    </source>
</evidence>
<dbReference type="GO" id="GO:0050421">
    <property type="term" value="F:nitrite reductase (NO-forming) activity"/>
    <property type="evidence" value="ECO:0007669"/>
    <property type="project" value="UniProtKB-EC"/>
</dbReference>
<dbReference type="CDD" id="cd11020">
    <property type="entry name" value="CuRO_1_CuNIR"/>
    <property type="match status" value="1"/>
</dbReference>
<evidence type="ECO:0000256" key="17">
    <source>
        <dbReference type="RuleBase" id="RU365025"/>
    </source>
</evidence>
<feature type="domain" description="Plastocyanin-like" evidence="19">
    <location>
        <begin position="99"/>
        <end position="214"/>
    </location>
</feature>
<evidence type="ECO:0000313" key="21">
    <source>
        <dbReference type="Proteomes" id="UP001203423"/>
    </source>
</evidence>
<dbReference type="InterPro" id="IPR001287">
    <property type="entry name" value="NO2-reductase_Cu"/>
</dbReference>
<keyword evidence="11" id="KW-0574">Periplasm</keyword>
<keyword evidence="8" id="KW-0285">Flavoprotein</keyword>
<dbReference type="InterPro" id="IPR045087">
    <property type="entry name" value="Cu-oxidase_fam"/>
</dbReference>
<comment type="cofactor">
    <cofactor evidence="1">
        <name>FAD</name>
        <dbReference type="ChEBI" id="CHEBI:57692"/>
    </cofactor>
</comment>
<evidence type="ECO:0000256" key="3">
    <source>
        <dbReference type="ARBA" id="ARBA00005127"/>
    </source>
</evidence>
<comment type="cofactor">
    <cofactor evidence="17">
        <name>Cu(2+)</name>
        <dbReference type="ChEBI" id="CHEBI:29036"/>
    </cofactor>
    <text evidence="17">Binds 1 Cu(+) ion.</text>
</comment>
<dbReference type="InterPro" id="IPR008972">
    <property type="entry name" value="Cupredoxin"/>
</dbReference>